<dbReference type="InParanoid" id="A0A7J7CBD6"/>
<proteinExistence type="predicted"/>
<comment type="caution">
    <text evidence="1">The sequence shown here is derived from an EMBL/GenBank/DDBJ whole genome shotgun (WGS) entry which is preliminary data.</text>
</comment>
<dbReference type="Gene3D" id="3.80.10.10">
    <property type="entry name" value="Ribonuclease Inhibitor"/>
    <property type="match status" value="1"/>
</dbReference>
<keyword evidence="2" id="KW-1185">Reference proteome</keyword>
<evidence type="ECO:0000313" key="2">
    <source>
        <dbReference type="Proteomes" id="UP000593562"/>
    </source>
</evidence>
<dbReference type="InterPro" id="IPR032675">
    <property type="entry name" value="LRR_dom_sf"/>
</dbReference>
<reference evidence="1 2" key="1">
    <citation type="journal article" date="2020" name="Nat. Commun.">
        <title>Genome of Tripterygium wilfordii and identification of cytochrome P450 involved in triptolide biosynthesis.</title>
        <authorList>
            <person name="Tu L."/>
            <person name="Su P."/>
            <person name="Zhang Z."/>
            <person name="Gao L."/>
            <person name="Wang J."/>
            <person name="Hu T."/>
            <person name="Zhou J."/>
            <person name="Zhang Y."/>
            <person name="Zhao Y."/>
            <person name="Liu Y."/>
            <person name="Song Y."/>
            <person name="Tong Y."/>
            <person name="Lu Y."/>
            <person name="Yang J."/>
            <person name="Xu C."/>
            <person name="Jia M."/>
            <person name="Peters R.J."/>
            <person name="Huang L."/>
            <person name="Gao W."/>
        </authorList>
    </citation>
    <scope>NUCLEOTIDE SEQUENCE [LARGE SCALE GENOMIC DNA]</scope>
    <source>
        <strain evidence="2">cv. XIE 37</strain>
        <tissue evidence="1">Leaf</tissue>
    </source>
</reference>
<dbReference type="EMBL" id="JAAARO010000018">
    <property type="protein sequence ID" value="KAF5731412.1"/>
    <property type="molecule type" value="Genomic_DNA"/>
</dbReference>
<dbReference type="Proteomes" id="UP000593562">
    <property type="component" value="Unassembled WGS sequence"/>
</dbReference>
<organism evidence="1 2">
    <name type="scientific">Tripterygium wilfordii</name>
    <name type="common">Thunder God vine</name>
    <dbReference type="NCBI Taxonomy" id="458696"/>
    <lineage>
        <taxon>Eukaryota</taxon>
        <taxon>Viridiplantae</taxon>
        <taxon>Streptophyta</taxon>
        <taxon>Embryophyta</taxon>
        <taxon>Tracheophyta</taxon>
        <taxon>Spermatophyta</taxon>
        <taxon>Magnoliopsida</taxon>
        <taxon>eudicotyledons</taxon>
        <taxon>Gunneridae</taxon>
        <taxon>Pentapetalae</taxon>
        <taxon>rosids</taxon>
        <taxon>fabids</taxon>
        <taxon>Celastrales</taxon>
        <taxon>Celastraceae</taxon>
        <taxon>Tripterygium</taxon>
    </lineage>
</organism>
<dbReference type="SUPFAM" id="SSF52047">
    <property type="entry name" value="RNI-like"/>
    <property type="match status" value="1"/>
</dbReference>
<dbReference type="AlphaFoldDB" id="A0A7J7CBD6"/>
<sequence>MGYAYPFLEEIRLKLMVVTDEALKLIAKSFKNFEVLVLSSCEGFSTDGLAAIAANCHFSRRDGLIHFSQYFCPLMYITNSQKKINPYWNCLHLKMMKQNKS</sequence>
<protein>
    <submittedName>
        <fullName evidence="1">Transport inhibitor response 1</fullName>
    </submittedName>
</protein>
<gene>
    <name evidence="1" type="ORF">HS088_TW18G00089</name>
</gene>
<name>A0A7J7CBD6_TRIWF</name>
<accession>A0A7J7CBD6</accession>
<evidence type="ECO:0000313" key="1">
    <source>
        <dbReference type="EMBL" id="KAF5731412.1"/>
    </source>
</evidence>